<sequence length="391" mass="45420">MDLLEEPSGERFAPSTDEELGISIDGENQRITKWVTKFTVRKQTVGDTTKERCKERVLEVVSRMQKDLDQNDRLGRQIHRRFDPLLRSLPAATFADWAVEGLGCFIEVLRKETDRPITYEDFEEYLDSPPDDLELRGIYGLHGRSAQKRDGLNYTGSTWNSVDRDEDHKANLELERRSPSHLDTLHCHKEFAKAGIDPQFSIIAVDLHHDEPHWLELYEAIIIVLLRSFQTCSKNFRRQRKITLGNRPLDMPEIEVGGLNRSLPIAMSHEFRADKHLLCRLCRAYAHSQEHLQRHFTRQHPGLGAFLCPNRCGRSFTTIFRAQSHFPVCTTRPFKRDQCHWISKTQEGLDYHSRIHGDVQLISIFCNNKFDSIRTYLVEVTMRGSARKPKT</sequence>
<evidence type="ECO:0000313" key="2">
    <source>
        <dbReference type="Proteomes" id="UP000799302"/>
    </source>
</evidence>
<organism evidence="1 2">
    <name type="scientific">Microthyrium microscopicum</name>
    <dbReference type="NCBI Taxonomy" id="703497"/>
    <lineage>
        <taxon>Eukaryota</taxon>
        <taxon>Fungi</taxon>
        <taxon>Dikarya</taxon>
        <taxon>Ascomycota</taxon>
        <taxon>Pezizomycotina</taxon>
        <taxon>Dothideomycetes</taxon>
        <taxon>Dothideomycetes incertae sedis</taxon>
        <taxon>Microthyriales</taxon>
        <taxon>Microthyriaceae</taxon>
        <taxon>Microthyrium</taxon>
    </lineage>
</organism>
<dbReference type="AlphaFoldDB" id="A0A6A6USZ5"/>
<reference evidence="1" key="1">
    <citation type="journal article" date="2020" name="Stud. Mycol.">
        <title>101 Dothideomycetes genomes: a test case for predicting lifestyles and emergence of pathogens.</title>
        <authorList>
            <person name="Haridas S."/>
            <person name="Albert R."/>
            <person name="Binder M."/>
            <person name="Bloem J."/>
            <person name="Labutti K."/>
            <person name="Salamov A."/>
            <person name="Andreopoulos B."/>
            <person name="Baker S."/>
            <person name="Barry K."/>
            <person name="Bills G."/>
            <person name="Bluhm B."/>
            <person name="Cannon C."/>
            <person name="Castanera R."/>
            <person name="Culley D."/>
            <person name="Daum C."/>
            <person name="Ezra D."/>
            <person name="Gonzalez J."/>
            <person name="Henrissat B."/>
            <person name="Kuo A."/>
            <person name="Liang C."/>
            <person name="Lipzen A."/>
            <person name="Lutzoni F."/>
            <person name="Magnuson J."/>
            <person name="Mondo S."/>
            <person name="Nolan M."/>
            <person name="Ohm R."/>
            <person name="Pangilinan J."/>
            <person name="Park H.-J."/>
            <person name="Ramirez L."/>
            <person name="Alfaro M."/>
            <person name="Sun H."/>
            <person name="Tritt A."/>
            <person name="Yoshinaga Y."/>
            <person name="Zwiers L.-H."/>
            <person name="Turgeon B."/>
            <person name="Goodwin S."/>
            <person name="Spatafora J."/>
            <person name="Crous P."/>
            <person name="Grigoriev I."/>
        </authorList>
    </citation>
    <scope>NUCLEOTIDE SEQUENCE</scope>
    <source>
        <strain evidence="1">CBS 115976</strain>
    </source>
</reference>
<evidence type="ECO:0008006" key="3">
    <source>
        <dbReference type="Google" id="ProtNLM"/>
    </source>
</evidence>
<evidence type="ECO:0000313" key="1">
    <source>
        <dbReference type="EMBL" id="KAF2674547.1"/>
    </source>
</evidence>
<dbReference type="EMBL" id="MU004230">
    <property type="protein sequence ID" value="KAF2674547.1"/>
    <property type="molecule type" value="Genomic_DNA"/>
</dbReference>
<dbReference type="Proteomes" id="UP000799302">
    <property type="component" value="Unassembled WGS sequence"/>
</dbReference>
<protein>
    <recommendedName>
        <fullName evidence="3">C2H2-type domain-containing protein</fullName>
    </recommendedName>
</protein>
<gene>
    <name evidence="1" type="ORF">BT63DRAFT_13392</name>
</gene>
<proteinExistence type="predicted"/>
<name>A0A6A6USZ5_9PEZI</name>
<dbReference type="Gene3D" id="3.30.160.60">
    <property type="entry name" value="Classic Zinc Finger"/>
    <property type="match status" value="1"/>
</dbReference>
<accession>A0A6A6USZ5</accession>
<keyword evidence="2" id="KW-1185">Reference proteome</keyword>